<dbReference type="GO" id="GO:0005829">
    <property type="term" value="C:cytosol"/>
    <property type="evidence" value="ECO:0007669"/>
    <property type="project" value="TreeGrafter"/>
</dbReference>
<sequence length="184" mass="20829">MIGKLVGENLKKVRVERNLTLDNVAEATNVSKPTLHNIEVGKSSPSIDNLWKISNGLGIPINYFFSKSSVDFELITDGQLQTIDTENQKVRIQTTFSSSVNDNFETFKISLKNQSKRKASPHINNTIEMLIVTEGQLTVIIDHVKYQIKAGELAKFNAQVEHQYVNSTEKDCTFYCIMLYKNNL</sequence>
<dbReference type="Gene3D" id="2.60.120.10">
    <property type="entry name" value="Jelly Rolls"/>
    <property type="match status" value="1"/>
</dbReference>
<evidence type="ECO:0000256" key="2">
    <source>
        <dbReference type="ARBA" id="ARBA00023125"/>
    </source>
</evidence>
<dbReference type="InterPro" id="IPR014710">
    <property type="entry name" value="RmlC-like_jellyroll"/>
</dbReference>
<keyword evidence="6" id="KW-1185">Reference proteome</keyword>
<dbReference type="PANTHER" id="PTHR46797">
    <property type="entry name" value="HTH-TYPE TRANSCRIPTIONAL REGULATOR"/>
    <property type="match status" value="1"/>
</dbReference>
<keyword evidence="1" id="KW-0805">Transcription regulation</keyword>
<comment type="caution">
    <text evidence="5">The sequence shown here is derived from an EMBL/GenBank/DDBJ whole genome shotgun (WGS) entry which is preliminary data.</text>
</comment>
<keyword evidence="3" id="KW-0804">Transcription</keyword>
<gene>
    <name evidence="5" type="ORF">ESZ47_02750</name>
</gene>
<dbReference type="InterPro" id="IPR001387">
    <property type="entry name" value="Cro/C1-type_HTH"/>
</dbReference>
<reference evidence="5 6" key="1">
    <citation type="submission" date="2019-01" db="EMBL/GenBank/DDBJ databases">
        <title>Leuconostoc litchii sp. nov., a novel lactic acid bacterium isolated from lychee.</title>
        <authorList>
            <person name="Wang L.-T."/>
        </authorList>
    </citation>
    <scope>NUCLEOTIDE SEQUENCE [LARGE SCALE GENOMIC DNA]</scope>
    <source>
        <strain evidence="5 6">MB7</strain>
    </source>
</reference>
<dbReference type="PANTHER" id="PTHR46797:SF23">
    <property type="entry name" value="HTH-TYPE TRANSCRIPTIONAL REGULATOR SUTR"/>
    <property type="match status" value="1"/>
</dbReference>
<dbReference type="CDD" id="cd02209">
    <property type="entry name" value="cupin_XRE_C"/>
    <property type="match status" value="1"/>
</dbReference>
<evidence type="ECO:0000313" key="5">
    <source>
        <dbReference type="EMBL" id="TYC47069.1"/>
    </source>
</evidence>
<dbReference type="CDD" id="cd00093">
    <property type="entry name" value="HTH_XRE"/>
    <property type="match status" value="1"/>
</dbReference>
<dbReference type="SUPFAM" id="SSF51182">
    <property type="entry name" value="RmlC-like cupins"/>
    <property type="match status" value="1"/>
</dbReference>
<dbReference type="InterPro" id="IPR010982">
    <property type="entry name" value="Lambda_DNA-bd_dom_sf"/>
</dbReference>
<dbReference type="GO" id="GO:0003677">
    <property type="term" value="F:DNA binding"/>
    <property type="evidence" value="ECO:0007669"/>
    <property type="project" value="UniProtKB-KW"/>
</dbReference>
<dbReference type="PROSITE" id="PS50943">
    <property type="entry name" value="HTH_CROC1"/>
    <property type="match status" value="1"/>
</dbReference>
<proteinExistence type="predicted"/>
<dbReference type="AlphaFoldDB" id="A0A6P2CS48"/>
<dbReference type="OrthoDB" id="9814553at2"/>
<protein>
    <submittedName>
        <fullName evidence="5">XRE family transcriptional regulator</fullName>
    </submittedName>
</protein>
<dbReference type="RefSeq" id="WP_148604519.1">
    <property type="nucleotide sequence ID" value="NZ_BSUV01000001.1"/>
</dbReference>
<dbReference type="Pfam" id="PF07883">
    <property type="entry name" value="Cupin_2"/>
    <property type="match status" value="1"/>
</dbReference>
<dbReference type="Gene3D" id="1.10.260.40">
    <property type="entry name" value="lambda repressor-like DNA-binding domains"/>
    <property type="match status" value="1"/>
</dbReference>
<evidence type="ECO:0000313" key="6">
    <source>
        <dbReference type="Proteomes" id="UP000442244"/>
    </source>
</evidence>
<dbReference type="SMART" id="SM00530">
    <property type="entry name" value="HTH_XRE"/>
    <property type="match status" value="1"/>
</dbReference>
<dbReference type="Pfam" id="PF01381">
    <property type="entry name" value="HTH_3"/>
    <property type="match status" value="1"/>
</dbReference>
<name>A0A6P2CS48_9LACO</name>
<keyword evidence="2" id="KW-0238">DNA-binding</keyword>
<evidence type="ECO:0000256" key="1">
    <source>
        <dbReference type="ARBA" id="ARBA00023015"/>
    </source>
</evidence>
<dbReference type="InterPro" id="IPR011051">
    <property type="entry name" value="RmlC_Cupin_sf"/>
</dbReference>
<dbReference type="Proteomes" id="UP000442244">
    <property type="component" value="Unassembled WGS sequence"/>
</dbReference>
<dbReference type="InterPro" id="IPR013096">
    <property type="entry name" value="Cupin_2"/>
</dbReference>
<feature type="domain" description="HTH cro/C1-type" evidence="4">
    <location>
        <begin position="10"/>
        <end position="64"/>
    </location>
</feature>
<dbReference type="GO" id="GO:0003700">
    <property type="term" value="F:DNA-binding transcription factor activity"/>
    <property type="evidence" value="ECO:0007669"/>
    <property type="project" value="TreeGrafter"/>
</dbReference>
<dbReference type="EMBL" id="SDGY01000001">
    <property type="protein sequence ID" value="TYC47069.1"/>
    <property type="molecule type" value="Genomic_DNA"/>
</dbReference>
<accession>A0A6P2CS48</accession>
<evidence type="ECO:0000256" key="3">
    <source>
        <dbReference type="ARBA" id="ARBA00023163"/>
    </source>
</evidence>
<dbReference type="InterPro" id="IPR050807">
    <property type="entry name" value="TransReg_Diox_bact_type"/>
</dbReference>
<organism evidence="5 6">
    <name type="scientific">Leuconostoc litchii</name>
    <dbReference type="NCBI Taxonomy" id="1981069"/>
    <lineage>
        <taxon>Bacteria</taxon>
        <taxon>Bacillati</taxon>
        <taxon>Bacillota</taxon>
        <taxon>Bacilli</taxon>
        <taxon>Lactobacillales</taxon>
        <taxon>Lactobacillaceae</taxon>
        <taxon>Leuconostoc</taxon>
    </lineage>
</organism>
<dbReference type="SUPFAM" id="SSF47413">
    <property type="entry name" value="lambda repressor-like DNA-binding domains"/>
    <property type="match status" value="1"/>
</dbReference>
<evidence type="ECO:0000259" key="4">
    <source>
        <dbReference type="PROSITE" id="PS50943"/>
    </source>
</evidence>